<accession>A0A8S3BIA2</accession>
<dbReference type="SUPFAM" id="SSF54849">
    <property type="entry name" value="GroEL-intermediate domain like"/>
    <property type="match status" value="1"/>
</dbReference>
<comment type="caution">
    <text evidence="2">The sequence shown here is derived from an EMBL/GenBank/DDBJ whole genome shotgun (WGS) entry which is preliminary data.</text>
</comment>
<reference evidence="2" key="1">
    <citation type="submission" date="2021-02" db="EMBL/GenBank/DDBJ databases">
        <authorList>
            <person name="Nowell W R."/>
        </authorList>
    </citation>
    <scope>NUCLEOTIDE SEQUENCE</scope>
</reference>
<evidence type="ECO:0000313" key="5">
    <source>
        <dbReference type="Proteomes" id="UP000681967"/>
    </source>
</evidence>
<name>A0A8S3BIA2_9BILA</name>
<sequence length="45" mass="5181">EQRALLEKCAQTTLSSKLIARQREFFAKMVVDTVLMLDDLLPLNM</sequence>
<protein>
    <submittedName>
        <fullName evidence="2">Uncharacterized protein</fullName>
    </submittedName>
</protein>
<dbReference type="Proteomes" id="UP000681720">
    <property type="component" value="Unassembled WGS sequence"/>
</dbReference>
<dbReference type="EMBL" id="CAJOBH010143050">
    <property type="protein sequence ID" value="CAF4814354.1"/>
    <property type="molecule type" value="Genomic_DNA"/>
</dbReference>
<dbReference type="EMBL" id="CAJOBJ010187081">
    <property type="protein sequence ID" value="CAF4940005.1"/>
    <property type="molecule type" value="Genomic_DNA"/>
</dbReference>
<dbReference type="AlphaFoldDB" id="A0A8S3BIA2"/>
<dbReference type="Gene3D" id="3.30.260.10">
    <property type="entry name" value="TCP-1-like chaperonin intermediate domain"/>
    <property type="match status" value="1"/>
</dbReference>
<evidence type="ECO:0000313" key="3">
    <source>
        <dbReference type="EMBL" id="CAF4814354.1"/>
    </source>
</evidence>
<feature type="non-terminal residue" evidence="2">
    <location>
        <position position="1"/>
    </location>
</feature>
<evidence type="ECO:0000313" key="4">
    <source>
        <dbReference type="EMBL" id="CAF4940005.1"/>
    </source>
</evidence>
<dbReference type="EMBL" id="CAJOBJ010095345">
    <property type="protein sequence ID" value="CAF4561850.1"/>
    <property type="molecule type" value="Genomic_DNA"/>
</dbReference>
<evidence type="ECO:0000313" key="1">
    <source>
        <dbReference type="EMBL" id="CAF4561850.1"/>
    </source>
</evidence>
<dbReference type="Proteomes" id="UP000681967">
    <property type="component" value="Unassembled WGS sequence"/>
</dbReference>
<dbReference type="EMBL" id="CAJOBH010135993">
    <property type="protein sequence ID" value="CAF4781914.1"/>
    <property type="molecule type" value="Genomic_DNA"/>
</dbReference>
<organism evidence="2 5">
    <name type="scientific">Rotaria magnacalcarata</name>
    <dbReference type="NCBI Taxonomy" id="392030"/>
    <lineage>
        <taxon>Eukaryota</taxon>
        <taxon>Metazoa</taxon>
        <taxon>Spiralia</taxon>
        <taxon>Gnathifera</taxon>
        <taxon>Rotifera</taxon>
        <taxon>Eurotatoria</taxon>
        <taxon>Bdelloidea</taxon>
        <taxon>Philodinida</taxon>
        <taxon>Philodinidae</taxon>
        <taxon>Rotaria</taxon>
    </lineage>
</organism>
<dbReference type="InterPro" id="IPR027410">
    <property type="entry name" value="TCP-1-like_intermed_sf"/>
</dbReference>
<proteinExistence type="predicted"/>
<evidence type="ECO:0000313" key="2">
    <source>
        <dbReference type="EMBL" id="CAF4781914.1"/>
    </source>
</evidence>
<gene>
    <name evidence="2" type="ORF">BYL167_LOCUS47347</name>
    <name evidence="3" type="ORF">BYL167_LOCUS48701</name>
    <name evidence="1" type="ORF">GIL414_LOCUS37283</name>
    <name evidence="4" type="ORF">GIL414_LOCUS53765</name>
</gene>